<dbReference type="AlphaFoldDB" id="A0A2P2MX73"/>
<name>A0A2P2MX73_RHIMU</name>
<sequence>MLPCRLQYPHFQKLISLSNNFSVTKQKTVQLNNT</sequence>
<reference evidence="1" key="1">
    <citation type="submission" date="2018-02" db="EMBL/GenBank/DDBJ databases">
        <title>Rhizophora mucronata_Transcriptome.</title>
        <authorList>
            <person name="Meera S.P."/>
            <person name="Sreeshan A."/>
            <person name="Augustine A."/>
        </authorList>
    </citation>
    <scope>NUCLEOTIDE SEQUENCE</scope>
    <source>
        <tissue evidence="1">Leaf</tissue>
    </source>
</reference>
<organism evidence="1">
    <name type="scientific">Rhizophora mucronata</name>
    <name type="common">Asiatic mangrove</name>
    <dbReference type="NCBI Taxonomy" id="61149"/>
    <lineage>
        <taxon>Eukaryota</taxon>
        <taxon>Viridiplantae</taxon>
        <taxon>Streptophyta</taxon>
        <taxon>Embryophyta</taxon>
        <taxon>Tracheophyta</taxon>
        <taxon>Spermatophyta</taxon>
        <taxon>Magnoliopsida</taxon>
        <taxon>eudicotyledons</taxon>
        <taxon>Gunneridae</taxon>
        <taxon>Pentapetalae</taxon>
        <taxon>rosids</taxon>
        <taxon>fabids</taxon>
        <taxon>Malpighiales</taxon>
        <taxon>Rhizophoraceae</taxon>
        <taxon>Rhizophora</taxon>
    </lineage>
</organism>
<accession>A0A2P2MX73</accession>
<dbReference type="EMBL" id="GGEC01054327">
    <property type="protein sequence ID" value="MBX34811.1"/>
    <property type="molecule type" value="Transcribed_RNA"/>
</dbReference>
<protein>
    <submittedName>
        <fullName evidence="1">Uncharacterized protein</fullName>
    </submittedName>
</protein>
<evidence type="ECO:0000313" key="1">
    <source>
        <dbReference type="EMBL" id="MBX34811.1"/>
    </source>
</evidence>
<proteinExistence type="predicted"/>